<dbReference type="PANTHER" id="PTHR43747">
    <property type="entry name" value="FAD-BINDING PROTEIN"/>
    <property type="match status" value="1"/>
</dbReference>
<organism evidence="2 3">
    <name type="scientific">Planctomicrobium piriforme</name>
    <dbReference type="NCBI Taxonomy" id="1576369"/>
    <lineage>
        <taxon>Bacteria</taxon>
        <taxon>Pseudomonadati</taxon>
        <taxon>Planctomycetota</taxon>
        <taxon>Planctomycetia</taxon>
        <taxon>Planctomycetales</taxon>
        <taxon>Planctomycetaceae</taxon>
        <taxon>Planctomicrobium</taxon>
    </lineage>
</organism>
<evidence type="ECO:0000313" key="3">
    <source>
        <dbReference type="Proteomes" id="UP000199518"/>
    </source>
</evidence>
<dbReference type="PANTHER" id="PTHR43747:SF1">
    <property type="entry name" value="SLR1998 PROTEIN"/>
    <property type="match status" value="1"/>
</dbReference>
<dbReference type="RefSeq" id="WP_092051264.1">
    <property type="nucleotide sequence ID" value="NZ_FOQD01000010.1"/>
</dbReference>
<dbReference type="Gene3D" id="3.30.9.100">
    <property type="match status" value="1"/>
</dbReference>
<dbReference type="EMBL" id="FOQD01000010">
    <property type="protein sequence ID" value="SFI58382.1"/>
    <property type="molecule type" value="Genomic_DNA"/>
</dbReference>
<dbReference type="PRINTS" id="PR00420">
    <property type="entry name" value="RNGMNOXGNASE"/>
</dbReference>
<dbReference type="Gene3D" id="3.50.50.60">
    <property type="entry name" value="FAD/NAD(P)-binding domain"/>
    <property type="match status" value="1"/>
</dbReference>
<proteinExistence type="predicted"/>
<dbReference type="Proteomes" id="UP000199518">
    <property type="component" value="Unassembled WGS sequence"/>
</dbReference>
<protein>
    <submittedName>
        <fullName evidence="2">Dehydrogenase (Flavoprotein)</fullName>
    </submittedName>
</protein>
<dbReference type="SUPFAM" id="SSF51905">
    <property type="entry name" value="FAD/NAD(P)-binding domain"/>
    <property type="match status" value="1"/>
</dbReference>
<name>A0A1I3JDM5_9PLAN</name>
<sequence length="361" mass="39780">MTTHCEVLVVGGGIAGTVSAALLARSGLDVALLFTAGRTRPRPELVSPEAALHLQRLGFPVERLSEIAVRCPGVVDQFRRTTPVYVDFELSRCASAWAVDRKRLDELLLSFAANCGLRMCRLTAPARMLTSGSNAYVSVSGNGHDIWRSGFLIDATGAASTLAAAENRHRIRYDRLVAVCLPLSQPMEPAEWLHLSSSSAGWWYSLKTAKLSADAVFMTDADLLPRNRDLIQSHLRTQFDKAFPAQSALLGTVARWTVRDARTSVRCCLWRGRWLPVGDAAFTLDPLSGNGIGRALRMADDIAALDWRMILNGDYQELCQAALALAKTFNQSLSQLQNLYSIDNAEGTHPPGEFWIRRRRQ</sequence>
<dbReference type="AlphaFoldDB" id="A0A1I3JDM5"/>
<dbReference type="InterPro" id="IPR050816">
    <property type="entry name" value="Flavin-dep_Halogenase_NPB"/>
</dbReference>
<gene>
    <name evidence="2" type="ORF">SAMN05421753_110142</name>
</gene>
<evidence type="ECO:0000259" key="1">
    <source>
        <dbReference type="Pfam" id="PF01494"/>
    </source>
</evidence>
<dbReference type="OrthoDB" id="9806565at2"/>
<feature type="domain" description="FAD-binding" evidence="1">
    <location>
        <begin position="5"/>
        <end position="307"/>
    </location>
</feature>
<dbReference type="InterPro" id="IPR002938">
    <property type="entry name" value="FAD-bd"/>
</dbReference>
<accession>A0A1I3JDM5</accession>
<keyword evidence="3" id="KW-1185">Reference proteome</keyword>
<dbReference type="Pfam" id="PF01494">
    <property type="entry name" value="FAD_binding_3"/>
    <property type="match status" value="1"/>
</dbReference>
<dbReference type="InterPro" id="IPR036188">
    <property type="entry name" value="FAD/NAD-bd_sf"/>
</dbReference>
<reference evidence="3" key="1">
    <citation type="submission" date="2016-10" db="EMBL/GenBank/DDBJ databases">
        <authorList>
            <person name="Varghese N."/>
            <person name="Submissions S."/>
        </authorList>
    </citation>
    <scope>NUCLEOTIDE SEQUENCE [LARGE SCALE GENOMIC DNA]</scope>
    <source>
        <strain evidence="3">DSM 26348</strain>
    </source>
</reference>
<dbReference type="STRING" id="1576369.SAMN05421753_110142"/>
<dbReference type="GO" id="GO:0071949">
    <property type="term" value="F:FAD binding"/>
    <property type="evidence" value="ECO:0007669"/>
    <property type="project" value="InterPro"/>
</dbReference>
<evidence type="ECO:0000313" key="2">
    <source>
        <dbReference type="EMBL" id="SFI58382.1"/>
    </source>
</evidence>